<dbReference type="EMBL" id="JH993111">
    <property type="protein sequence ID" value="EKX34356.1"/>
    <property type="molecule type" value="Genomic_DNA"/>
</dbReference>
<gene>
    <name evidence="2" type="ORF">GUITHDRAFT_80592</name>
</gene>
<evidence type="ECO:0000313" key="3">
    <source>
        <dbReference type="EnsemblProtists" id="EKX34356"/>
    </source>
</evidence>
<reference evidence="2 4" key="1">
    <citation type="journal article" date="2012" name="Nature">
        <title>Algal genomes reveal evolutionary mosaicism and the fate of nucleomorphs.</title>
        <authorList>
            <consortium name="DOE Joint Genome Institute"/>
            <person name="Curtis B.A."/>
            <person name="Tanifuji G."/>
            <person name="Burki F."/>
            <person name="Gruber A."/>
            <person name="Irimia M."/>
            <person name="Maruyama S."/>
            <person name="Arias M.C."/>
            <person name="Ball S.G."/>
            <person name="Gile G.H."/>
            <person name="Hirakawa Y."/>
            <person name="Hopkins J.F."/>
            <person name="Kuo A."/>
            <person name="Rensing S.A."/>
            <person name="Schmutz J."/>
            <person name="Symeonidi A."/>
            <person name="Elias M."/>
            <person name="Eveleigh R.J."/>
            <person name="Herman E.K."/>
            <person name="Klute M.J."/>
            <person name="Nakayama T."/>
            <person name="Obornik M."/>
            <person name="Reyes-Prieto A."/>
            <person name="Armbrust E.V."/>
            <person name="Aves S.J."/>
            <person name="Beiko R.G."/>
            <person name="Coutinho P."/>
            <person name="Dacks J.B."/>
            <person name="Durnford D.G."/>
            <person name="Fast N.M."/>
            <person name="Green B.R."/>
            <person name="Grisdale C.J."/>
            <person name="Hempel F."/>
            <person name="Henrissat B."/>
            <person name="Hoppner M.P."/>
            <person name="Ishida K."/>
            <person name="Kim E."/>
            <person name="Koreny L."/>
            <person name="Kroth P.G."/>
            <person name="Liu Y."/>
            <person name="Malik S.B."/>
            <person name="Maier U.G."/>
            <person name="McRose D."/>
            <person name="Mock T."/>
            <person name="Neilson J.A."/>
            <person name="Onodera N.T."/>
            <person name="Poole A.M."/>
            <person name="Pritham E.J."/>
            <person name="Richards T.A."/>
            <person name="Rocap G."/>
            <person name="Roy S.W."/>
            <person name="Sarai C."/>
            <person name="Schaack S."/>
            <person name="Shirato S."/>
            <person name="Slamovits C.H."/>
            <person name="Spencer D.F."/>
            <person name="Suzuki S."/>
            <person name="Worden A.Z."/>
            <person name="Zauner S."/>
            <person name="Barry K."/>
            <person name="Bell C."/>
            <person name="Bharti A.K."/>
            <person name="Crow J.A."/>
            <person name="Grimwood J."/>
            <person name="Kramer R."/>
            <person name="Lindquist E."/>
            <person name="Lucas S."/>
            <person name="Salamov A."/>
            <person name="McFadden G.I."/>
            <person name="Lane C.E."/>
            <person name="Keeling P.J."/>
            <person name="Gray M.W."/>
            <person name="Grigoriev I.V."/>
            <person name="Archibald J.M."/>
        </authorList>
    </citation>
    <scope>NUCLEOTIDE SEQUENCE</scope>
    <source>
        <strain evidence="2 4">CCMP2712</strain>
    </source>
</reference>
<dbReference type="Proteomes" id="UP000011087">
    <property type="component" value="Unassembled WGS sequence"/>
</dbReference>
<dbReference type="OMA" id="WPIWEKE"/>
<organism evidence="2">
    <name type="scientific">Guillardia theta (strain CCMP2712)</name>
    <name type="common">Cryptophyte</name>
    <dbReference type="NCBI Taxonomy" id="905079"/>
    <lineage>
        <taxon>Eukaryota</taxon>
        <taxon>Cryptophyceae</taxon>
        <taxon>Pyrenomonadales</taxon>
        <taxon>Geminigeraceae</taxon>
        <taxon>Guillardia</taxon>
    </lineage>
</organism>
<dbReference type="eggNOG" id="ENOG502S172">
    <property type="taxonomic scope" value="Eukaryota"/>
</dbReference>
<dbReference type="KEGG" id="gtt:GUITHDRAFT_80592"/>
<dbReference type="InterPro" id="IPR014710">
    <property type="entry name" value="RmlC-like_jellyroll"/>
</dbReference>
<proteinExistence type="predicted"/>
<dbReference type="Pfam" id="PF05899">
    <property type="entry name" value="Cupin_3"/>
    <property type="match status" value="1"/>
</dbReference>
<feature type="domain" description="(S)-ureidoglycine aminohydrolase cupin" evidence="1">
    <location>
        <begin position="17"/>
        <end position="86"/>
    </location>
</feature>
<evidence type="ECO:0000313" key="4">
    <source>
        <dbReference type="Proteomes" id="UP000011087"/>
    </source>
</evidence>
<sequence>MSEIQVVEAPGADEIAEAKKWPTWDCEPSKFPWSYSQTETCYVLEGHVTVTPDGSQPVEIKAGQMATFPKGMKCTWEVHTYIKKHYNFE</sequence>
<reference evidence="4" key="2">
    <citation type="submission" date="2012-11" db="EMBL/GenBank/DDBJ databases">
        <authorList>
            <person name="Kuo A."/>
            <person name="Curtis B.A."/>
            <person name="Tanifuji G."/>
            <person name="Burki F."/>
            <person name="Gruber A."/>
            <person name="Irimia M."/>
            <person name="Maruyama S."/>
            <person name="Arias M.C."/>
            <person name="Ball S.G."/>
            <person name="Gile G.H."/>
            <person name="Hirakawa Y."/>
            <person name="Hopkins J.F."/>
            <person name="Rensing S.A."/>
            <person name="Schmutz J."/>
            <person name="Symeonidi A."/>
            <person name="Elias M."/>
            <person name="Eveleigh R.J."/>
            <person name="Herman E.K."/>
            <person name="Klute M.J."/>
            <person name="Nakayama T."/>
            <person name="Obornik M."/>
            <person name="Reyes-Prieto A."/>
            <person name="Armbrust E.V."/>
            <person name="Aves S.J."/>
            <person name="Beiko R.G."/>
            <person name="Coutinho P."/>
            <person name="Dacks J.B."/>
            <person name="Durnford D.G."/>
            <person name="Fast N.M."/>
            <person name="Green B.R."/>
            <person name="Grisdale C."/>
            <person name="Hempe F."/>
            <person name="Henrissat B."/>
            <person name="Hoppner M.P."/>
            <person name="Ishida K.-I."/>
            <person name="Kim E."/>
            <person name="Koreny L."/>
            <person name="Kroth P.G."/>
            <person name="Liu Y."/>
            <person name="Malik S.-B."/>
            <person name="Maier U.G."/>
            <person name="McRose D."/>
            <person name="Mock T."/>
            <person name="Neilson J.A."/>
            <person name="Onodera N.T."/>
            <person name="Poole A.M."/>
            <person name="Pritham E.J."/>
            <person name="Richards T.A."/>
            <person name="Rocap G."/>
            <person name="Roy S.W."/>
            <person name="Sarai C."/>
            <person name="Schaack S."/>
            <person name="Shirato S."/>
            <person name="Slamovits C.H."/>
            <person name="Spencer D.F."/>
            <person name="Suzuki S."/>
            <person name="Worden A.Z."/>
            <person name="Zauner S."/>
            <person name="Barry K."/>
            <person name="Bell C."/>
            <person name="Bharti A.K."/>
            <person name="Crow J.A."/>
            <person name="Grimwood J."/>
            <person name="Kramer R."/>
            <person name="Lindquist E."/>
            <person name="Lucas S."/>
            <person name="Salamov A."/>
            <person name="McFadden G.I."/>
            <person name="Lane C.E."/>
            <person name="Keeling P.J."/>
            <person name="Gray M.W."/>
            <person name="Grigoriev I.V."/>
            <person name="Archibald J.M."/>
        </authorList>
    </citation>
    <scope>NUCLEOTIDE SEQUENCE</scope>
    <source>
        <strain evidence="4">CCMP2712</strain>
    </source>
</reference>
<name>L1IDM4_GUITC</name>
<evidence type="ECO:0000313" key="2">
    <source>
        <dbReference type="EMBL" id="EKX34356.1"/>
    </source>
</evidence>
<dbReference type="SUPFAM" id="SSF51182">
    <property type="entry name" value="RmlC-like cupins"/>
    <property type="match status" value="1"/>
</dbReference>
<dbReference type="PANTHER" id="PTHR33271:SF22">
    <property type="entry name" value="OS04G0445200 PROTEIN"/>
    <property type="match status" value="1"/>
</dbReference>
<accession>L1IDM4</accession>
<dbReference type="OrthoDB" id="10260542at2759"/>
<keyword evidence="4" id="KW-1185">Reference proteome</keyword>
<dbReference type="HOGENOM" id="CLU_135880_2_0_1"/>
<dbReference type="PaxDb" id="55529-EKX34356"/>
<evidence type="ECO:0000259" key="1">
    <source>
        <dbReference type="Pfam" id="PF05899"/>
    </source>
</evidence>
<dbReference type="InterPro" id="IPR011051">
    <property type="entry name" value="RmlC_Cupin_sf"/>
</dbReference>
<dbReference type="EnsemblProtists" id="EKX34356">
    <property type="protein sequence ID" value="EKX34356"/>
    <property type="gene ID" value="GUITHDRAFT_80592"/>
</dbReference>
<protein>
    <recommendedName>
        <fullName evidence="1">(S)-ureidoglycine aminohydrolase cupin domain-containing protein</fullName>
    </recommendedName>
</protein>
<dbReference type="GeneID" id="17291104"/>
<dbReference type="AlphaFoldDB" id="L1IDM4"/>
<dbReference type="Gene3D" id="2.60.120.10">
    <property type="entry name" value="Jelly Rolls"/>
    <property type="match status" value="1"/>
</dbReference>
<dbReference type="CDD" id="cd02227">
    <property type="entry name" value="cupin_TM1112-like"/>
    <property type="match status" value="1"/>
</dbReference>
<dbReference type="RefSeq" id="XP_005821336.1">
    <property type="nucleotide sequence ID" value="XM_005821279.1"/>
</dbReference>
<dbReference type="InterPro" id="IPR008579">
    <property type="entry name" value="UGlyAH_Cupin_dom"/>
</dbReference>
<reference evidence="3" key="3">
    <citation type="submission" date="2015-06" db="UniProtKB">
        <authorList>
            <consortium name="EnsemblProtists"/>
        </authorList>
    </citation>
    <scope>IDENTIFICATION</scope>
</reference>
<dbReference type="PANTHER" id="PTHR33271">
    <property type="entry name" value="OS04G0445200 PROTEIN"/>
    <property type="match status" value="1"/>
</dbReference>